<dbReference type="Proteomes" id="UP000765509">
    <property type="component" value="Unassembled WGS sequence"/>
</dbReference>
<dbReference type="GO" id="GO:0003723">
    <property type="term" value="F:RNA binding"/>
    <property type="evidence" value="ECO:0007669"/>
    <property type="project" value="UniProtKB-KW"/>
</dbReference>
<dbReference type="AlphaFoldDB" id="A0A9Q3F0X3"/>
<dbReference type="GO" id="GO:0005634">
    <property type="term" value="C:nucleus"/>
    <property type="evidence" value="ECO:0007669"/>
    <property type="project" value="UniProtKB-ARBA"/>
</dbReference>
<dbReference type="GO" id="GO:0003964">
    <property type="term" value="F:RNA-directed DNA polymerase activity"/>
    <property type="evidence" value="ECO:0007669"/>
    <property type="project" value="UniProtKB-EC"/>
</dbReference>
<dbReference type="GO" id="GO:0032196">
    <property type="term" value="P:transposition"/>
    <property type="evidence" value="ECO:0007669"/>
    <property type="project" value="UniProtKB-KW"/>
</dbReference>
<dbReference type="PROSITE" id="PS50994">
    <property type="entry name" value="INTEGRASE"/>
    <property type="match status" value="1"/>
</dbReference>
<accession>A0A9Q3F0X3</accession>
<evidence type="ECO:0000256" key="3">
    <source>
        <dbReference type="ARBA" id="ARBA00048173"/>
    </source>
</evidence>
<dbReference type="GO" id="GO:0003887">
    <property type="term" value="F:DNA-directed DNA polymerase activity"/>
    <property type="evidence" value="ECO:0007669"/>
    <property type="project" value="UniProtKB-EC"/>
</dbReference>
<sequence>MDGFSCFVWTLFLKSKSEVSFILQKLFTNIESQSHEKITNIRSENRSELKNKRLHNLFQQKDMTHLTTAPYTPQKNPFTTRGNRTTVTKAICLLKDSNLSRSYWAEVVITATYLENITPKDSLDYSTPFEKWFERTPWYHHLQPFGCLCYYLNNLTRGKFTDSGSEGIFLGYKEGHQAY</sequence>
<dbReference type="PANTHER" id="PTHR42648">
    <property type="entry name" value="TRANSPOSASE, PUTATIVE-RELATED"/>
    <property type="match status" value="1"/>
</dbReference>
<dbReference type="EMBL" id="AVOT02036295">
    <property type="protein sequence ID" value="MBW0530774.1"/>
    <property type="molecule type" value="Genomic_DNA"/>
</dbReference>
<dbReference type="SUPFAM" id="SSF53098">
    <property type="entry name" value="Ribonuclease H-like"/>
    <property type="match status" value="1"/>
</dbReference>
<evidence type="ECO:0000313" key="6">
    <source>
        <dbReference type="EMBL" id="MBW0530774.1"/>
    </source>
</evidence>
<name>A0A9Q3F0X3_9BASI</name>
<dbReference type="InterPro" id="IPR012337">
    <property type="entry name" value="RNaseH-like_sf"/>
</dbReference>
<protein>
    <recommendedName>
        <fullName evidence="5">Integrase catalytic domain-containing protein</fullName>
    </recommendedName>
</protein>
<organism evidence="6 7">
    <name type="scientific">Austropuccinia psidii MF-1</name>
    <dbReference type="NCBI Taxonomy" id="1389203"/>
    <lineage>
        <taxon>Eukaryota</taxon>
        <taxon>Fungi</taxon>
        <taxon>Dikarya</taxon>
        <taxon>Basidiomycota</taxon>
        <taxon>Pucciniomycotina</taxon>
        <taxon>Pucciniomycetes</taxon>
        <taxon>Pucciniales</taxon>
        <taxon>Sphaerophragmiaceae</taxon>
        <taxon>Austropuccinia</taxon>
    </lineage>
</organism>
<dbReference type="Gene3D" id="3.30.420.10">
    <property type="entry name" value="Ribonuclease H-like superfamily/Ribonuclease H"/>
    <property type="match status" value="1"/>
</dbReference>
<dbReference type="InterPro" id="IPR036397">
    <property type="entry name" value="RNaseH_sf"/>
</dbReference>
<keyword evidence="2" id="KW-0694">RNA-binding</keyword>
<comment type="caution">
    <text evidence="6">The sequence shown here is derived from an EMBL/GenBank/DDBJ whole genome shotgun (WGS) entry which is preliminary data.</text>
</comment>
<evidence type="ECO:0000256" key="1">
    <source>
        <dbReference type="ARBA" id="ARBA00022578"/>
    </source>
</evidence>
<dbReference type="InterPro" id="IPR039537">
    <property type="entry name" value="Retrotran_Ty1/copia-like"/>
</dbReference>
<dbReference type="OrthoDB" id="7691805at2759"/>
<proteinExistence type="predicted"/>
<evidence type="ECO:0000256" key="2">
    <source>
        <dbReference type="ARBA" id="ARBA00022884"/>
    </source>
</evidence>
<reference evidence="6" key="1">
    <citation type="submission" date="2021-03" db="EMBL/GenBank/DDBJ databases">
        <title>Draft genome sequence of rust myrtle Austropuccinia psidii MF-1, a brazilian biotype.</title>
        <authorList>
            <person name="Quecine M.C."/>
            <person name="Pachon D.M.R."/>
            <person name="Bonatelli M.L."/>
            <person name="Correr F.H."/>
            <person name="Franceschini L.M."/>
            <person name="Leite T.F."/>
            <person name="Margarido G.R.A."/>
            <person name="Almeida C.A."/>
            <person name="Ferrarezi J.A."/>
            <person name="Labate C.A."/>
        </authorList>
    </citation>
    <scope>NUCLEOTIDE SEQUENCE</scope>
    <source>
        <strain evidence="6">MF-1</strain>
    </source>
</reference>
<dbReference type="GO" id="GO:0015074">
    <property type="term" value="P:DNA integration"/>
    <property type="evidence" value="ECO:0007669"/>
    <property type="project" value="InterPro"/>
</dbReference>
<evidence type="ECO:0000313" key="7">
    <source>
        <dbReference type="Proteomes" id="UP000765509"/>
    </source>
</evidence>
<feature type="domain" description="Integrase catalytic" evidence="5">
    <location>
        <begin position="1"/>
        <end position="136"/>
    </location>
</feature>
<comment type="catalytic activity">
    <reaction evidence="4">
        <text>DNA(n) + a 2'-deoxyribonucleoside 5'-triphosphate = DNA(n+1) + diphosphate</text>
        <dbReference type="Rhea" id="RHEA:22508"/>
        <dbReference type="Rhea" id="RHEA-COMP:17339"/>
        <dbReference type="Rhea" id="RHEA-COMP:17340"/>
        <dbReference type="ChEBI" id="CHEBI:33019"/>
        <dbReference type="ChEBI" id="CHEBI:61560"/>
        <dbReference type="ChEBI" id="CHEBI:173112"/>
        <dbReference type="EC" id="2.7.7.7"/>
    </reaction>
</comment>
<evidence type="ECO:0000256" key="4">
    <source>
        <dbReference type="ARBA" id="ARBA00049244"/>
    </source>
</evidence>
<dbReference type="InterPro" id="IPR001584">
    <property type="entry name" value="Integrase_cat-core"/>
</dbReference>
<evidence type="ECO:0000259" key="5">
    <source>
        <dbReference type="PROSITE" id="PS50994"/>
    </source>
</evidence>
<dbReference type="PANTHER" id="PTHR42648:SF18">
    <property type="entry name" value="RETROTRANSPOSON, UNCLASSIFIED-LIKE PROTEIN"/>
    <property type="match status" value="1"/>
</dbReference>
<keyword evidence="1" id="KW-0815">Transposition</keyword>
<comment type="catalytic activity">
    <reaction evidence="3">
        <text>DNA(n) + a 2'-deoxyribonucleoside 5'-triphosphate = DNA(n+1) + diphosphate</text>
        <dbReference type="Rhea" id="RHEA:22508"/>
        <dbReference type="Rhea" id="RHEA-COMP:17339"/>
        <dbReference type="Rhea" id="RHEA-COMP:17340"/>
        <dbReference type="ChEBI" id="CHEBI:33019"/>
        <dbReference type="ChEBI" id="CHEBI:61560"/>
        <dbReference type="ChEBI" id="CHEBI:173112"/>
        <dbReference type="EC" id="2.7.7.49"/>
    </reaction>
</comment>
<keyword evidence="7" id="KW-1185">Reference proteome</keyword>
<gene>
    <name evidence="6" type="ORF">O181_070489</name>
</gene>